<dbReference type="EMBL" id="CP124544">
    <property type="protein sequence ID" value="WGV29137.1"/>
    <property type="molecule type" value="Genomic_DNA"/>
</dbReference>
<evidence type="ECO:0000313" key="1">
    <source>
        <dbReference type="EMBL" id="WGV29137.1"/>
    </source>
</evidence>
<dbReference type="Proteomes" id="UP001223520">
    <property type="component" value="Plasmid unnamed1"/>
</dbReference>
<accession>A0AAJ6NYS5</accession>
<sequence length="53" mass="5978">MTKSNQVEQSDRVASRRAIAFNVPWCSLMVDTSILIQLLLSCQLVSVILEKLE</sequence>
<dbReference type="KEGG" id="hbq:QI031_30505"/>
<reference evidence="1 2" key="1">
    <citation type="journal article" date="2023" name="Limnol Oceanogr Lett">
        <title>Environmental adaptations by the intertidal Antarctic cyanobacterium Halotia branconii CENA392 as revealed using long-read genome sequencing.</title>
        <authorList>
            <person name="Dextro R.B."/>
            <person name="Delbaje E."/>
            <person name="Freitas P.N.N."/>
            <person name="Geraldes V."/>
            <person name="Pinto E."/>
            <person name="Long P.F."/>
            <person name="Fiore M.F."/>
        </authorList>
    </citation>
    <scope>NUCLEOTIDE SEQUENCE [LARGE SCALE GENOMIC DNA]</scope>
    <source>
        <strain evidence="1 2">CENA392</strain>
        <plasmid evidence="1 2">unnamed1</plasmid>
    </source>
</reference>
<dbReference type="AlphaFoldDB" id="A0AAJ6NYS5"/>
<proteinExistence type="predicted"/>
<name>A0AAJ6NYS5_9CYAN</name>
<evidence type="ECO:0000313" key="2">
    <source>
        <dbReference type="Proteomes" id="UP001223520"/>
    </source>
</evidence>
<dbReference type="RefSeq" id="WP_281486332.1">
    <property type="nucleotide sequence ID" value="NZ_CP124544.1"/>
</dbReference>
<keyword evidence="2" id="KW-1185">Reference proteome</keyword>
<geneLocation type="plasmid" evidence="1 2">
    <name>unnamed1</name>
</geneLocation>
<keyword evidence="1" id="KW-0614">Plasmid</keyword>
<organism evidence="1 2">
    <name type="scientific">Halotia branconii CENA392</name>
    <dbReference type="NCBI Taxonomy" id="1539056"/>
    <lineage>
        <taxon>Bacteria</taxon>
        <taxon>Bacillati</taxon>
        <taxon>Cyanobacteriota</taxon>
        <taxon>Cyanophyceae</taxon>
        <taxon>Nostocales</taxon>
        <taxon>Nodulariaceae</taxon>
        <taxon>Halotia</taxon>
    </lineage>
</organism>
<protein>
    <submittedName>
        <fullName evidence="1">Uncharacterized protein</fullName>
    </submittedName>
</protein>
<gene>
    <name evidence="1" type="ORF">QI031_30505</name>
</gene>